<comment type="subcellular location">
    <subcellularLocation>
        <location evidence="1">Cell envelope</location>
    </subcellularLocation>
</comment>
<name>A0A0T5VVC2_9SPHI</name>
<dbReference type="PANTHER" id="PTHR42852">
    <property type="entry name" value="THIOL:DISULFIDE INTERCHANGE PROTEIN DSBE"/>
    <property type="match status" value="1"/>
</dbReference>
<dbReference type="InterPro" id="IPR000866">
    <property type="entry name" value="AhpC/TSA"/>
</dbReference>
<dbReference type="OrthoDB" id="750178at2"/>
<keyword evidence="2" id="KW-0201">Cytochrome c-type biogenesis</keyword>
<dbReference type="GO" id="GO:0016209">
    <property type="term" value="F:antioxidant activity"/>
    <property type="evidence" value="ECO:0007669"/>
    <property type="project" value="InterPro"/>
</dbReference>
<evidence type="ECO:0000256" key="3">
    <source>
        <dbReference type="ARBA" id="ARBA00023157"/>
    </source>
</evidence>
<protein>
    <recommendedName>
        <fullName evidence="5">Thioredoxin domain-containing protein</fullName>
    </recommendedName>
</protein>
<dbReference type="AlphaFoldDB" id="A0A0T5VVC2"/>
<dbReference type="GO" id="GO:0016491">
    <property type="term" value="F:oxidoreductase activity"/>
    <property type="evidence" value="ECO:0007669"/>
    <property type="project" value="InterPro"/>
</dbReference>
<dbReference type="InterPro" id="IPR036249">
    <property type="entry name" value="Thioredoxin-like_sf"/>
</dbReference>
<dbReference type="GO" id="GO:0030313">
    <property type="term" value="C:cell envelope"/>
    <property type="evidence" value="ECO:0007669"/>
    <property type="project" value="UniProtKB-SubCell"/>
</dbReference>
<evidence type="ECO:0000256" key="2">
    <source>
        <dbReference type="ARBA" id="ARBA00022748"/>
    </source>
</evidence>
<dbReference type="InterPro" id="IPR013766">
    <property type="entry name" value="Thioredoxin_domain"/>
</dbReference>
<dbReference type="PANTHER" id="PTHR42852:SF6">
    <property type="entry name" value="THIOL:DISULFIDE INTERCHANGE PROTEIN DSBE"/>
    <property type="match status" value="1"/>
</dbReference>
<accession>A0A0T5VVC2</accession>
<dbReference type="PROSITE" id="PS51352">
    <property type="entry name" value="THIOREDOXIN_2"/>
    <property type="match status" value="1"/>
</dbReference>
<proteinExistence type="predicted"/>
<organism evidence="6 7">
    <name type="scientific">Pedobacter ginsenosidimutans</name>
    <dbReference type="NCBI Taxonomy" id="687842"/>
    <lineage>
        <taxon>Bacteria</taxon>
        <taxon>Pseudomonadati</taxon>
        <taxon>Bacteroidota</taxon>
        <taxon>Sphingobacteriia</taxon>
        <taxon>Sphingobacteriales</taxon>
        <taxon>Sphingobacteriaceae</taxon>
        <taxon>Pedobacter</taxon>
    </lineage>
</organism>
<dbReference type="RefSeq" id="WP_057930444.1">
    <property type="nucleotide sequence ID" value="NZ_LMZQ01000001.1"/>
</dbReference>
<evidence type="ECO:0000259" key="5">
    <source>
        <dbReference type="PROSITE" id="PS51352"/>
    </source>
</evidence>
<dbReference type="GO" id="GO:0017004">
    <property type="term" value="P:cytochrome complex assembly"/>
    <property type="evidence" value="ECO:0007669"/>
    <property type="project" value="UniProtKB-KW"/>
</dbReference>
<dbReference type="Pfam" id="PF00578">
    <property type="entry name" value="AhpC-TSA"/>
    <property type="match status" value="1"/>
</dbReference>
<dbReference type="InterPro" id="IPR017937">
    <property type="entry name" value="Thioredoxin_CS"/>
</dbReference>
<dbReference type="EMBL" id="LMZQ01000001">
    <property type="protein sequence ID" value="KRT17815.1"/>
    <property type="molecule type" value="Genomic_DNA"/>
</dbReference>
<dbReference type="PROSITE" id="PS00194">
    <property type="entry name" value="THIOREDOXIN_1"/>
    <property type="match status" value="1"/>
</dbReference>
<gene>
    <name evidence="6" type="ORF">ASU31_00515</name>
</gene>
<dbReference type="InterPro" id="IPR050553">
    <property type="entry name" value="Thioredoxin_ResA/DsbE_sf"/>
</dbReference>
<dbReference type="CDD" id="cd02966">
    <property type="entry name" value="TlpA_like_family"/>
    <property type="match status" value="1"/>
</dbReference>
<dbReference type="InterPro" id="IPR025380">
    <property type="entry name" value="DUF4369"/>
</dbReference>
<feature type="domain" description="Thioredoxin" evidence="5">
    <location>
        <begin position="219"/>
        <end position="357"/>
    </location>
</feature>
<dbReference type="Proteomes" id="UP000051950">
    <property type="component" value="Unassembled WGS sequence"/>
</dbReference>
<sequence length="357" mass="40221">MNIKKTLLQIILVLLCSNLYAQEFVQIKGNIKGLGNGLVRIIYELDDIQYQDSVEAKSNKFELQLPLAETAICTLSTSINKQIKVFIAETKPIYLSGSIDKVYGLQVTGSSEDELFHEYKQHLSAINFKRPVLIGSHDENQAQLKKYAENLQLVKDSLLKGFIESYPKNVCSALAILDMYITYPNREKAIDSYSRLSDNVMQSFYGRKIKEFIDAADQTGIGKTAPQFSMKDEKGVLVSITDFRGQYVLIDFWASWCGPCRLENPNLIKAHEKFSSKGFTILGLSMDSSKENWLMAIKKDNLVWKQLNDPKSTSGKTAGIYGVKSLPANFLIDPFGKIIARNLRGIELEQKLSSIFN</sequence>
<comment type="caution">
    <text evidence="6">The sequence shown here is derived from an EMBL/GenBank/DDBJ whole genome shotgun (WGS) entry which is preliminary data.</text>
</comment>
<keyword evidence="7" id="KW-1185">Reference proteome</keyword>
<keyword evidence="4" id="KW-0676">Redox-active center</keyword>
<evidence type="ECO:0000256" key="1">
    <source>
        <dbReference type="ARBA" id="ARBA00004196"/>
    </source>
</evidence>
<evidence type="ECO:0000256" key="4">
    <source>
        <dbReference type="ARBA" id="ARBA00023284"/>
    </source>
</evidence>
<evidence type="ECO:0000313" key="6">
    <source>
        <dbReference type="EMBL" id="KRT17815.1"/>
    </source>
</evidence>
<reference evidence="6 7" key="1">
    <citation type="submission" date="2015-11" db="EMBL/GenBank/DDBJ databases">
        <title>Sequence of Pedobacter ginsenosidimutans.</title>
        <authorList>
            <person name="Carson E."/>
            <person name="Keyser V."/>
            <person name="Newman J."/>
            <person name="Miller J."/>
        </authorList>
    </citation>
    <scope>NUCLEOTIDE SEQUENCE [LARGE SCALE GENOMIC DNA]</scope>
    <source>
        <strain evidence="6 7">KACC 14530</strain>
    </source>
</reference>
<keyword evidence="3" id="KW-1015">Disulfide bond</keyword>
<dbReference type="Gene3D" id="3.40.30.10">
    <property type="entry name" value="Glutaredoxin"/>
    <property type="match status" value="1"/>
</dbReference>
<dbReference type="STRING" id="687842.ASU31_00515"/>
<evidence type="ECO:0000313" key="7">
    <source>
        <dbReference type="Proteomes" id="UP000051950"/>
    </source>
</evidence>
<dbReference type="Pfam" id="PF14289">
    <property type="entry name" value="DUF4369"/>
    <property type="match status" value="1"/>
</dbReference>
<dbReference type="SUPFAM" id="SSF52833">
    <property type="entry name" value="Thioredoxin-like"/>
    <property type="match status" value="1"/>
</dbReference>